<gene>
    <name evidence="1" type="ORF">BLA24064_03325</name>
</gene>
<organism evidence="1 2">
    <name type="scientific">Burkholderia latens</name>
    <dbReference type="NCBI Taxonomy" id="488446"/>
    <lineage>
        <taxon>Bacteria</taxon>
        <taxon>Pseudomonadati</taxon>
        <taxon>Pseudomonadota</taxon>
        <taxon>Betaproteobacteria</taxon>
        <taxon>Burkholderiales</taxon>
        <taxon>Burkholderiaceae</taxon>
        <taxon>Burkholderia</taxon>
        <taxon>Burkholderia cepacia complex</taxon>
    </lineage>
</organism>
<proteinExistence type="predicted"/>
<dbReference type="InterPro" id="IPR029052">
    <property type="entry name" value="Metallo-depent_PP-like"/>
</dbReference>
<protein>
    <submittedName>
        <fullName evidence="1">Serine/threonine protein phosphatase</fullName>
    </submittedName>
</protein>
<dbReference type="AlphaFoldDB" id="A0A6P2LKY9"/>
<name>A0A6P2LKY9_9BURK</name>
<sequence>MSLGGGTQVIVFDTAKVGRNPLKTTDAQFRIYQKQFQTVAALASKAGMTTTIFTNHHPILAFAPIAGSTPAPGNLALQSVMSSLNAQAYYPPGIHVALHGHVHDFQAINFSSGHPATIVSGNGGDNLDVALPDPFPAGLTPAPGAVIERLSHNNSFGFLIMERRAAPATGWVFHAYSAAGKLLASCDQSGTTLACDKTGFIAP</sequence>
<dbReference type="SUPFAM" id="SSF56300">
    <property type="entry name" value="Metallo-dependent phosphatases"/>
    <property type="match status" value="1"/>
</dbReference>
<reference evidence="1 2" key="1">
    <citation type="submission" date="2019-09" db="EMBL/GenBank/DDBJ databases">
        <authorList>
            <person name="Depoorter E."/>
        </authorList>
    </citation>
    <scope>NUCLEOTIDE SEQUENCE [LARGE SCALE GENOMIC DNA]</scope>
    <source>
        <strain evidence="1">LMG 24064</strain>
    </source>
</reference>
<evidence type="ECO:0000313" key="2">
    <source>
        <dbReference type="Proteomes" id="UP000494222"/>
    </source>
</evidence>
<dbReference type="Gene3D" id="3.60.21.10">
    <property type="match status" value="1"/>
</dbReference>
<dbReference type="EMBL" id="CABVPL010000022">
    <property type="protein sequence ID" value="VWB71033.1"/>
    <property type="molecule type" value="Genomic_DNA"/>
</dbReference>
<evidence type="ECO:0000313" key="1">
    <source>
        <dbReference type="EMBL" id="VWB71033.1"/>
    </source>
</evidence>
<dbReference type="Proteomes" id="UP000494222">
    <property type="component" value="Unassembled WGS sequence"/>
</dbReference>
<accession>A0A6P2LKY9</accession>